<name>A0A0F5PMN0_9THEO</name>
<evidence type="ECO:0008006" key="3">
    <source>
        <dbReference type="Google" id="ProtNLM"/>
    </source>
</evidence>
<dbReference type="InterPro" id="IPR027268">
    <property type="entry name" value="Peptidase_M4/M1_CTD_sf"/>
</dbReference>
<comment type="caution">
    <text evidence="1">The sequence shown here is derived from an EMBL/GenBank/DDBJ whole genome shotgun (WGS) entry which is preliminary data.</text>
</comment>
<proteinExistence type="predicted"/>
<organism evidence="1 2">
    <name type="scientific">Caldanaerobacter subterraneus subsp. pacificus DSM 12653</name>
    <dbReference type="NCBI Taxonomy" id="391606"/>
    <lineage>
        <taxon>Bacteria</taxon>
        <taxon>Bacillati</taxon>
        <taxon>Bacillota</taxon>
        <taxon>Clostridia</taxon>
        <taxon>Thermoanaerobacterales</taxon>
        <taxon>Thermoanaerobacteraceae</taxon>
        <taxon>Caldanaerobacter</taxon>
    </lineage>
</organism>
<dbReference type="SUPFAM" id="SSF55486">
    <property type="entry name" value="Metalloproteases ('zincins'), catalytic domain"/>
    <property type="match status" value="1"/>
</dbReference>
<evidence type="ECO:0000313" key="1">
    <source>
        <dbReference type="EMBL" id="KKC29888.1"/>
    </source>
</evidence>
<accession>A0A0F5PMN0</accession>
<dbReference type="EMBL" id="ABXP02000066">
    <property type="protein sequence ID" value="KKC29888.1"/>
    <property type="molecule type" value="Genomic_DNA"/>
</dbReference>
<reference evidence="1 2" key="1">
    <citation type="submission" date="2008-07" db="EMBL/GenBank/DDBJ databases">
        <authorList>
            <person name="Gonzalez J."/>
            <person name="Sokolova T."/>
            <person name="Ferriera S."/>
            <person name="Johnson J."/>
            <person name="Kravitz S."/>
            <person name="Beeson K."/>
            <person name="Sutton G."/>
            <person name="Rogers Y.-H."/>
            <person name="Friedman R."/>
            <person name="Frazier M."/>
            <person name="Venter J.C."/>
        </authorList>
    </citation>
    <scope>NUCLEOTIDE SEQUENCE [LARGE SCALE GENOMIC DNA]</scope>
    <source>
        <strain evidence="1 2">DSM 12653</strain>
    </source>
</reference>
<evidence type="ECO:0000313" key="2">
    <source>
        <dbReference type="Proteomes" id="UP000010146"/>
    </source>
</evidence>
<protein>
    <recommendedName>
        <fullName evidence="3">Peptidase M1 membrane alanine aminopeptidase domain-containing protein</fullName>
    </recommendedName>
</protein>
<dbReference type="AlphaFoldDB" id="A0A0F5PMN0"/>
<reference evidence="2" key="3">
    <citation type="submission" date="2015-02" db="EMBL/GenBank/DDBJ databases">
        <title>Genome analysis of three genomes within the thermophilic hydrogenogenic bacterial species Caldanaerobacter subterraneus.</title>
        <authorList>
            <person name="Sant'Anna F.H."/>
            <person name="Lebedinsky A."/>
            <person name="Sokolova T."/>
            <person name="Robb F.T."/>
            <person name="Gonzalez J.M."/>
        </authorList>
    </citation>
    <scope>NUCLEOTIDE SEQUENCE [LARGE SCALE GENOMIC DNA]</scope>
    <source>
        <strain evidence="2">DSM 12653</strain>
    </source>
</reference>
<dbReference type="Gene3D" id="1.10.390.10">
    <property type="entry name" value="Neutral Protease Domain 2"/>
    <property type="match status" value="1"/>
</dbReference>
<gene>
    <name evidence="1" type="ORF">CDSM653_01117</name>
</gene>
<sequence>MILRQSHIERITLYYKHNLSKCFYVSVKFTDTCKHFEFALQNYLTLIDIRDDVYNKKDYQYINGKYTVSSNTGFRKLFLKYKIEYEGDILVLPPDTIFPIVEDIGYPIQYVLYLFDENNELYINLPPDKGKKRTFYHLYDLALISENLIGTLDILMENENVYLSDHISKLYSNINIKIVSVLQKFAILYKKLTGLTLSVRIISLKDINILGVSYPNLIILNETLLKYPITMLYTYMIHELIHQFLGIKIRFTGSGRWFLLESITEYLQCVFVKLIGGNSLFDIMLKKCEELYRSNFDASKKISISEYNENNNEREYLGLICGKGVLVIDMFIEKYGCNEKTLKNIALDLLNFKDGVTIVDFEGILIKYYGDGVKEFFKKWIYTADIDIGSEFFLLERRKSV</sequence>
<dbReference type="Proteomes" id="UP000010146">
    <property type="component" value="Unassembled WGS sequence"/>
</dbReference>
<reference evidence="1 2" key="2">
    <citation type="journal article" date="2015" name="BMC Genomics">
        <title>Analysis of three genomes within the thermophilic bacterial species Caldanaerobacter subterraneus with a focus on carbon monoxide dehydrogenase evolution and hydrolase diversity.</title>
        <authorList>
            <person name="Sant'Anna F.H."/>
            <person name="Lebedinsky A.V."/>
            <person name="Sokolova T.G."/>
            <person name="Robb F.T."/>
            <person name="Gonzalez J.M."/>
        </authorList>
    </citation>
    <scope>NUCLEOTIDE SEQUENCE [LARGE SCALE GENOMIC DNA]</scope>
    <source>
        <strain evidence="1 2">DSM 12653</strain>
    </source>
</reference>